<feature type="domain" description="Halobacterial output" evidence="1">
    <location>
        <begin position="23"/>
        <end position="87"/>
    </location>
</feature>
<reference evidence="2 3" key="1">
    <citation type="journal article" date="2009" name="Stand. Genomic Sci.">
        <title>Complete genome sequence of Halorhabdus utahensis type strain (AX-2).</title>
        <authorList>
            <person name="Anderson I."/>
            <person name="Tindall B.J."/>
            <person name="Pomrenke H."/>
            <person name="Goker M."/>
            <person name="Lapidus A."/>
            <person name="Nolan M."/>
            <person name="Copeland A."/>
            <person name="Glavina Del Rio T."/>
            <person name="Chen F."/>
            <person name="Tice H."/>
            <person name="Cheng J.F."/>
            <person name="Lucas S."/>
            <person name="Chertkov O."/>
            <person name="Bruce D."/>
            <person name="Brettin T."/>
            <person name="Detter J.C."/>
            <person name="Han C."/>
            <person name="Goodwin L."/>
            <person name="Land M."/>
            <person name="Hauser L."/>
            <person name="Chang Y.J."/>
            <person name="Jeffries C.D."/>
            <person name="Pitluck S."/>
            <person name="Pati A."/>
            <person name="Mavromatis K."/>
            <person name="Ivanova N."/>
            <person name="Ovchinnikova G."/>
            <person name="Chen A."/>
            <person name="Palaniappan K."/>
            <person name="Chain P."/>
            <person name="Rohde M."/>
            <person name="Bristow J."/>
            <person name="Eisen J.A."/>
            <person name="Markowitz V."/>
            <person name="Hugenholtz P."/>
            <person name="Kyrpides N.C."/>
            <person name="Klenk H.P."/>
        </authorList>
    </citation>
    <scope>NUCLEOTIDE SEQUENCE [LARGE SCALE GENOMIC DNA]</scope>
    <source>
        <strain evidence="3">DSM 12940 / JCM 11049 / AX-2</strain>
    </source>
</reference>
<dbReference type="STRING" id="519442.Huta_1799"/>
<dbReference type="Proteomes" id="UP000002071">
    <property type="component" value="Chromosome"/>
</dbReference>
<dbReference type="HOGENOM" id="CLU_2475893_0_0_2"/>
<dbReference type="eggNOG" id="arCOG08165">
    <property type="taxonomic scope" value="Archaea"/>
</dbReference>
<evidence type="ECO:0000313" key="3">
    <source>
        <dbReference type="Proteomes" id="UP000002071"/>
    </source>
</evidence>
<dbReference type="InterPro" id="IPR040624">
    <property type="entry name" value="HalOD1"/>
</dbReference>
<dbReference type="RefSeq" id="WP_015789543.1">
    <property type="nucleotide sequence ID" value="NC_013158.1"/>
</dbReference>
<dbReference type="OrthoDB" id="242615at2157"/>
<keyword evidence="3" id="KW-1185">Reference proteome</keyword>
<dbReference type="EMBL" id="CP001687">
    <property type="protein sequence ID" value="ACV11971.1"/>
    <property type="molecule type" value="Genomic_DNA"/>
</dbReference>
<evidence type="ECO:0000313" key="2">
    <source>
        <dbReference type="EMBL" id="ACV11971.1"/>
    </source>
</evidence>
<dbReference type="AlphaFoldDB" id="C7NRN5"/>
<proteinExistence type="predicted"/>
<evidence type="ECO:0000259" key="1">
    <source>
        <dbReference type="Pfam" id="PF18545"/>
    </source>
</evidence>
<accession>C7NRN5</accession>
<name>C7NRN5_HALUD</name>
<dbReference type="KEGG" id="hut:Huta_1799"/>
<protein>
    <recommendedName>
        <fullName evidence="1">Halobacterial output domain-containing protein</fullName>
    </recommendedName>
</protein>
<dbReference type="GeneID" id="8384087"/>
<organism evidence="2 3">
    <name type="scientific">Halorhabdus utahensis (strain DSM 12940 / JCM 11049 / AX-2)</name>
    <dbReference type="NCBI Taxonomy" id="519442"/>
    <lineage>
        <taxon>Archaea</taxon>
        <taxon>Methanobacteriati</taxon>
        <taxon>Methanobacteriota</taxon>
        <taxon>Stenosarchaea group</taxon>
        <taxon>Halobacteria</taxon>
        <taxon>Halobacteriales</taxon>
        <taxon>Haloarculaceae</taxon>
        <taxon>Halorhabdus</taxon>
    </lineage>
</organism>
<dbReference type="Pfam" id="PF18545">
    <property type="entry name" value="HalOD1"/>
    <property type="match status" value="1"/>
</dbReference>
<gene>
    <name evidence="2" type="ordered locus">Huta_1799</name>
</gene>
<sequence>MNSGEYYVIPEGADDEWVRPQPVDDLVLDAVIEHSEYDEDDLDGLSSYVDLDELVALFEDDTDTTDLSFAVEDLDVTVYETGEVDVEV</sequence>